<reference evidence="3" key="1">
    <citation type="journal article" date="2018" name="Nat. Microbiol.">
        <title>Leveraging single-cell genomics to expand the fungal tree of life.</title>
        <authorList>
            <person name="Ahrendt S.R."/>
            <person name="Quandt C.A."/>
            <person name="Ciobanu D."/>
            <person name="Clum A."/>
            <person name="Salamov A."/>
            <person name="Andreopoulos B."/>
            <person name="Cheng J.F."/>
            <person name="Woyke T."/>
            <person name="Pelin A."/>
            <person name="Henrissat B."/>
            <person name="Reynolds N.K."/>
            <person name="Benny G.L."/>
            <person name="Smith M.E."/>
            <person name="James T.Y."/>
            <person name="Grigoriev I.V."/>
        </authorList>
    </citation>
    <scope>NUCLEOTIDE SEQUENCE [LARGE SCALE GENOMIC DNA]</scope>
    <source>
        <strain evidence="3">RSA 1356</strain>
    </source>
</reference>
<dbReference type="Gene3D" id="1.20.120.1240">
    <property type="entry name" value="Dynamin, middle domain"/>
    <property type="match status" value="1"/>
</dbReference>
<dbReference type="Pfam" id="PF02212">
    <property type="entry name" value="GED"/>
    <property type="match status" value="1"/>
</dbReference>
<dbReference type="GO" id="GO:0005737">
    <property type="term" value="C:cytoplasm"/>
    <property type="evidence" value="ECO:0007669"/>
    <property type="project" value="TreeGrafter"/>
</dbReference>
<organism evidence="2 3">
    <name type="scientific">Thamnocephalis sphaerospora</name>
    <dbReference type="NCBI Taxonomy" id="78915"/>
    <lineage>
        <taxon>Eukaryota</taxon>
        <taxon>Fungi</taxon>
        <taxon>Fungi incertae sedis</taxon>
        <taxon>Zoopagomycota</taxon>
        <taxon>Zoopagomycotina</taxon>
        <taxon>Zoopagomycetes</taxon>
        <taxon>Zoopagales</taxon>
        <taxon>Sigmoideomycetaceae</taxon>
        <taxon>Thamnocephalis</taxon>
    </lineage>
</organism>
<dbReference type="InterPro" id="IPR022812">
    <property type="entry name" value="Dynamin"/>
</dbReference>
<gene>
    <name evidence="2" type="ORF">THASP1DRAFT_27394</name>
</gene>
<dbReference type="EMBL" id="KZ992436">
    <property type="protein sequence ID" value="RKP10800.1"/>
    <property type="molecule type" value="Genomic_DNA"/>
</dbReference>
<dbReference type="GO" id="GO:0003924">
    <property type="term" value="F:GTPase activity"/>
    <property type="evidence" value="ECO:0007669"/>
    <property type="project" value="InterPro"/>
</dbReference>
<dbReference type="AlphaFoldDB" id="A0A4P9XZA6"/>
<protein>
    <submittedName>
        <fullName evidence="2">Dynamin GTPase effector domain-containing protein</fullName>
    </submittedName>
</protein>
<dbReference type="GO" id="GO:0016559">
    <property type="term" value="P:peroxisome fission"/>
    <property type="evidence" value="ECO:0007669"/>
    <property type="project" value="TreeGrafter"/>
</dbReference>
<dbReference type="STRING" id="78915.A0A4P9XZA6"/>
<dbReference type="PROSITE" id="PS51388">
    <property type="entry name" value="GED"/>
    <property type="match status" value="1"/>
</dbReference>
<dbReference type="GO" id="GO:0005874">
    <property type="term" value="C:microtubule"/>
    <property type="evidence" value="ECO:0007669"/>
    <property type="project" value="TreeGrafter"/>
</dbReference>
<evidence type="ECO:0000259" key="1">
    <source>
        <dbReference type="PROSITE" id="PS51388"/>
    </source>
</evidence>
<dbReference type="GO" id="GO:0006897">
    <property type="term" value="P:endocytosis"/>
    <property type="evidence" value="ECO:0007669"/>
    <property type="project" value="TreeGrafter"/>
</dbReference>
<accession>A0A4P9XZA6</accession>
<dbReference type="PANTHER" id="PTHR11566:SF220">
    <property type="entry name" value="VACUOLAR PROTEIN SORTING-ASSOCIATED PROTEIN 1"/>
    <property type="match status" value="1"/>
</dbReference>
<dbReference type="PANTHER" id="PTHR11566">
    <property type="entry name" value="DYNAMIN"/>
    <property type="match status" value="1"/>
</dbReference>
<dbReference type="SMART" id="SM00302">
    <property type="entry name" value="GED"/>
    <property type="match status" value="1"/>
</dbReference>
<dbReference type="InterPro" id="IPR020850">
    <property type="entry name" value="GED_dom"/>
</dbReference>
<dbReference type="InterPro" id="IPR003130">
    <property type="entry name" value="GED"/>
</dbReference>
<dbReference type="Proteomes" id="UP000271241">
    <property type="component" value="Unassembled WGS sequence"/>
</dbReference>
<sequence length="127" mass="14793">MQREVYVQYHRRLTEELYKMPPPVLKASGNLSEREFVETEVIKLLIQSYFNIVRRTLADMVPKAIMLNLVAFAKESMQKELLQELYKSDVLDELLQESDITVQRRSECKKMIDALQRADEASIVSAV</sequence>
<feature type="domain" description="GED" evidence="1">
    <location>
        <begin position="39"/>
        <end position="127"/>
    </location>
</feature>
<proteinExistence type="predicted"/>
<dbReference type="GO" id="GO:0016020">
    <property type="term" value="C:membrane"/>
    <property type="evidence" value="ECO:0007669"/>
    <property type="project" value="TreeGrafter"/>
</dbReference>
<evidence type="ECO:0000313" key="3">
    <source>
        <dbReference type="Proteomes" id="UP000271241"/>
    </source>
</evidence>
<evidence type="ECO:0000313" key="2">
    <source>
        <dbReference type="EMBL" id="RKP10800.1"/>
    </source>
</evidence>
<name>A0A4P9XZA6_9FUNG</name>
<dbReference type="GO" id="GO:0000266">
    <property type="term" value="P:mitochondrial fission"/>
    <property type="evidence" value="ECO:0007669"/>
    <property type="project" value="TreeGrafter"/>
</dbReference>
<dbReference type="GO" id="GO:0008017">
    <property type="term" value="F:microtubule binding"/>
    <property type="evidence" value="ECO:0007669"/>
    <property type="project" value="TreeGrafter"/>
</dbReference>
<dbReference type="OrthoDB" id="5061070at2759"/>
<keyword evidence="3" id="KW-1185">Reference proteome</keyword>
<dbReference type="GO" id="GO:0005525">
    <property type="term" value="F:GTP binding"/>
    <property type="evidence" value="ECO:0007669"/>
    <property type="project" value="InterPro"/>
</dbReference>
<dbReference type="GO" id="GO:0048312">
    <property type="term" value="P:intracellular distribution of mitochondria"/>
    <property type="evidence" value="ECO:0007669"/>
    <property type="project" value="TreeGrafter"/>
</dbReference>